<keyword evidence="2" id="KW-1185">Reference proteome</keyword>
<protein>
    <submittedName>
        <fullName evidence="1">XRE family transcriptional regulator</fullName>
    </submittedName>
</protein>
<proteinExistence type="predicted"/>
<reference evidence="1 2" key="1">
    <citation type="submission" date="2017-12" db="EMBL/GenBank/DDBJ databases">
        <title>Phylogenetic diversity of female urinary microbiome.</title>
        <authorList>
            <person name="Thomas-White K."/>
            <person name="Wolfe A.J."/>
        </authorList>
    </citation>
    <scope>NUCLEOTIDE SEQUENCE [LARGE SCALE GENOMIC DNA]</scope>
    <source>
        <strain evidence="1 2">UMB1298</strain>
    </source>
</reference>
<dbReference type="Proteomes" id="UP000234206">
    <property type="component" value="Unassembled WGS sequence"/>
</dbReference>
<evidence type="ECO:0000313" key="1">
    <source>
        <dbReference type="EMBL" id="PKZ40723.1"/>
    </source>
</evidence>
<feature type="non-terminal residue" evidence="1">
    <location>
        <position position="1"/>
    </location>
</feature>
<comment type="caution">
    <text evidence="1">The sequence shown here is derived from an EMBL/GenBank/DDBJ whole genome shotgun (WGS) entry which is preliminary data.</text>
</comment>
<dbReference type="AlphaFoldDB" id="A0A2I1P7W8"/>
<sequence length="30" mass="2903">VILEAASMMALDAAAAELAANMAAGAVERA</sequence>
<evidence type="ECO:0000313" key="2">
    <source>
        <dbReference type="Proteomes" id="UP000234206"/>
    </source>
</evidence>
<accession>A0A2I1P7W8</accession>
<dbReference type="EMBL" id="PKIZ01000077">
    <property type="protein sequence ID" value="PKZ40723.1"/>
    <property type="molecule type" value="Genomic_DNA"/>
</dbReference>
<name>A0A2I1P7W8_9MICO</name>
<organism evidence="1 2">
    <name type="scientific">Kytococcus schroeteri</name>
    <dbReference type="NCBI Taxonomy" id="138300"/>
    <lineage>
        <taxon>Bacteria</taxon>
        <taxon>Bacillati</taxon>
        <taxon>Actinomycetota</taxon>
        <taxon>Actinomycetes</taxon>
        <taxon>Micrococcales</taxon>
        <taxon>Kytococcaceae</taxon>
        <taxon>Kytococcus</taxon>
    </lineage>
</organism>
<gene>
    <name evidence="1" type="ORF">CYJ76_11575</name>
</gene>